<dbReference type="PANTHER" id="PTHR35146:SF1">
    <property type="entry name" value="UPF0178 PROTEIN YAII"/>
    <property type="match status" value="1"/>
</dbReference>
<dbReference type="InterPro" id="IPR003791">
    <property type="entry name" value="UPF0178"/>
</dbReference>
<evidence type="ECO:0000313" key="4">
    <source>
        <dbReference type="Proteomes" id="UP000321736"/>
    </source>
</evidence>
<sequence length="150" mass="17127">MTRVIIDGDACPVTDSVIRLTEGTGIFVVLVRSYSHFSMQDYPSHVEIKYVDDGPDSVDYKIVQLAKSSDIVVTQDYGLASLLLGKVRVVMHHNGMVYTEDNIGRLLEQRYRHAQARQQGERHKGPKRFTDEARAKFELRFQRVIDEVTS</sequence>
<accession>A0A239UFL9</accession>
<dbReference type="EMBL" id="BKAR01000003">
    <property type="protein sequence ID" value="GEP83831.1"/>
    <property type="molecule type" value="Genomic_DNA"/>
</dbReference>
<protein>
    <recommendedName>
        <fullName evidence="2">UPF0178 protein SPI02_04160</fullName>
    </recommendedName>
</protein>
<evidence type="ECO:0000256" key="1">
    <source>
        <dbReference type="ARBA" id="ARBA00008522"/>
    </source>
</evidence>
<dbReference type="AlphaFoldDB" id="A0A239UFL9"/>
<dbReference type="PANTHER" id="PTHR35146">
    <property type="entry name" value="UPF0178 PROTEIN YAII"/>
    <property type="match status" value="1"/>
</dbReference>
<dbReference type="RefSeq" id="WP_095106631.1">
    <property type="nucleotide sequence ID" value="NZ_BKAR01000003.1"/>
</dbReference>
<comment type="caution">
    <text evidence="3">The sequence shown here is derived from an EMBL/GenBank/DDBJ whole genome shotgun (WGS) entry which is preliminary data.</text>
</comment>
<dbReference type="OrthoDB" id="9798918at2"/>
<dbReference type="Proteomes" id="UP000321736">
    <property type="component" value="Unassembled WGS sequence"/>
</dbReference>
<proteinExistence type="inferred from homology"/>
<evidence type="ECO:0000313" key="3">
    <source>
        <dbReference type="EMBL" id="GEP83831.1"/>
    </source>
</evidence>
<organism evidence="3 4">
    <name type="scientific">Staphylococcus piscifermentans</name>
    <dbReference type="NCBI Taxonomy" id="70258"/>
    <lineage>
        <taxon>Bacteria</taxon>
        <taxon>Bacillati</taxon>
        <taxon>Bacillota</taxon>
        <taxon>Bacilli</taxon>
        <taxon>Bacillales</taxon>
        <taxon>Staphylococcaceae</taxon>
        <taxon>Staphylococcus</taxon>
    </lineage>
</organism>
<gene>
    <name evidence="3" type="ORF">SPI02_04160</name>
</gene>
<comment type="similarity">
    <text evidence="1 2">Belongs to the UPF0178 family.</text>
</comment>
<dbReference type="HAMAP" id="MF_00489">
    <property type="entry name" value="UPF0178"/>
    <property type="match status" value="1"/>
</dbReference>
<name>A0A239UFL9_9STAP</name>
<dbReference type="Pfam" id="PF02639">
    <property type="entry name" value="DUF188"/>
    <property type="match status" value="1"/>
</dbReference>
<keyword evidence="4" id="KW-1185">Reference proteome</keyword>
<dbReference type="NCBIfam" id="NF001095">
    <property type="entry name" value="PRK00124.1"/>
    <property type="match status" value="1"/>
</dbReference>
<evidence type="ECO:0000256" key="2">
    <source>
        <dbReference type="HAMAP-Rule" id="MF_00489"/>
    </source>
</evidence>
<reference evidence="3 4" key="1">
    <citation type="submission" date="2019-07" db="EMBL/GenBank/DDBJ databases">
        <title>Whole genome shotgun sequence of Staphylococcus piscifermentans NBRC 109625.</title>
        <authorList>
            <person name="Hosoyama A."/>
            <person name="Uohara A."/>
            <person name="Ohji S."/>
            <person name="Ichikawa N."/>
        </authorList>
    </citation>
    <scope>NUCLEOTIDE SEQUENCE [LARGE SCALE GENOMIC DNA]</scope>
    <source>
        <strain evidence="3 4">NBRC 109625</strain>
    </source>
</reference>